<protein>
    <submittedName>
        <fullName evidence="1">5652_t:CDS:1</fullName>
    </submittedName>
</protein>
<comment type="caution">
    <text evidence="1">The sequence shown here is derived from an EMBL/GenBank/DDBJ whole genome shotgun (WGS) entry which is preliminary data.</text>
</comment>
<name>A0ACA9RML3_9GLOM</name>
<feature type="non-terminal residue" evidence="1">
    <location>
        <position position="1"/>
    </location>
</feature>
<evidence type="ECO:0000313" key="1">
    <source>
        <dbReference type="EMBL" id="CAG8800277.1"/>
    </source>
</evidence>
<accession>A0ACA9RML3</accession>
<proteinExistence type="predicted"/>
<dbReference type="EMBL" id="CAJVPW010079244">
    <property type="protein sequence ID" value="CAG8800277.1"/>
    <property type="molecule type" value="Genomic_DNA"/>
</dbReference>
<gene>
    <name evidence="1" type="ORF">SPELUC_LOCUS18008</name>
</gene>
<evidence type="ECO:0000313" key="2">
    <source>
        <dbReference type="Proteomes" id="UP000789366"/>
    </source>
</evidence>
<dbReference type="Proteomes" id="UP000789366">
    <property type="component" value="Unassembled WGS sequence"/>
</dbReference>
<reference evidence="1" key="1">
    <citation type="submission" date="2021-06" db="EMBL/GenBank/DDBJ databases">
        <authorList>
            <person name="Kallberg Y."/>
            <person name="Tangrot J."/>
            <person name="Rosling A."/>
        </authorList>
    </citation>
    <scope>NUCLEOTIDE SEQUENCE</scope>
    <source>
        <strain evidence="1">28 12/20/2015</strain>
    </source>
</reference>
<sequence length="40" mass="4816">TNLVRWCLGIFLINEEYEIKIFEYVEKDCIYELCIVGIDD</sequence>
<keyword evidence="2" id="KW-1185">Reference proteome</keyword>
<organism evidence="1 2">
    <name type="scientific">Cetraspora pellucida</name>
    <dbReference type="NCBI Taxonomy" id="1433469"/>
    <lineage>
        <taxon>Eukaryota</taxon>
        <taxon>Fungi</taxon>
        <taxon>Fungi incertae sedis</taxon>
        <taxon>Mucoromycota</taxon>
        <taxon>Glomeromycotina</taxon>
        <taxon>Glomeromycetes</taxon>
        <taxon>Diversisporales</taxon>
        <taxon>Gigasporaceae</taxon>
        <taxon>Cetraspora</taxon>
    </lineage>
</organism>